<comment type="caution">
    <text evidence="2">The sequence shown here is derived from an EMBL/GenBank/DDBJ whole genome shotgun (WGS) entry which is preliminary data.</text>
</comment>
<feature type="signal peptide" evidence="1">
    <location>
        <begin position="1"/>
        <end position="22"/>
    </location>
</feature>
<keyword evidence="1" id="KW-0732">Signal</keyword>
<reference evidence="2 3" key="1">
    <citation type="submission" date="2022-08" db="EMBL/GenBank/DDBJ databases">
        <title>Reclassification of Massilia species as members of the genera Telluria, Duganella, Pseudoduganella, Mokoshia gen. nov. and Zemynaea gen. nov. using orthogonal and non-orthogonal genome-based approaches.</title>
        <authorList>
            <person name="Bowman J.P."/>
        </authorList>
    </citation>
    <scope>NUCLEOTIDE SEQUENCE [LARGE SCALE GENOMIC DNA]</scope>
    <source>
        <strain evidence="2 3">JCM 31316</strain>
    </source>
</reference>
<sequence length="214" mass="24434">MKNSIVFALSTAAILASQSAFANNPGMFSRSCRFDQIPTTQIKVIANTFFLLAGAPTELASLYERPNDQPFYWIHESITTDYFQVRYYLIAKSQLYVKGNPNYGDPTRFNVAKVYRSNWSVEQIRKEIQNDPKFSPALANRGPTPWYSARAGDPHILVKWWDVSDPDEPVSPELFLVKGRHFYYDPRAGVQVDLGETNSQDCNLTTWGFAIFDR</sequence>
<gene>
    <name evidence="2" type="ORF">NX784_22465</name>
</gene>
<accession>A0ABT1ZXM5</accession>
<dbReference type="RefSeq" id="WP_258818918.1">
    <property type="nucleotide sequence ID" value="NZ_JANUGW010000020.1"/>
</dbReference>
<dbReference type="Proteomes" id="UP001204151">
    <property type="component" value="Unassembled WGS sequence"/>
</dbReference>
<protein>
    <recommendedName>
        <fullName evidence="4">Secreted protein</fullName>
    </recommendedName>
</protein>
<organism evidence="2 3">
    <name type="scientific">Massilia pinisoli</name>
    <dbReference type="NCBI Taxonomy" id="1772194"/>
    <lineage>
        <taxon>Bacteria</taxon>
        <taxon>Pseudomonadati</taxon>
        <taxon>Pseudomonadota</taxon>
        <taxon>Betaproteobacteria</taxon>
        <taxon>Burkholderiales</taxon>
        <taxon>Oxalobacteraceae</taxon>
        <taxon>Telluria group</taxon>
        <taxon>Massilia</taxon>
    </lineage>
</organism>
<dbReference type="EMBL" id="JANUGW010000020">
    <property type="protein sequence ID" value="MCS0584359.1"/>
    <property type="molecule type" value="Genomic_DNA"/>
</dbReference>
<name>A0ABT1ZXM5_9BURK</name>
<evidence type="ECO:0000313" key="3">
    <source>
        <dbReference type="Proteomes" id="UP001204151"/>
    </source>
</evidence>
<evidence type="ECO:0008006" key="4">
    <source>
        <dbReference type="Google" id="ProtNLM"/>
    </source>
</evidence>
<evidence type="ECO:0000313" key="2">
    <source>
        <dbReference type="EMBL" id="MCS0584359.1"/>
    </source>
</evidence>
<feature type="chain" id="PRO_5046624789" description="Secreted protein" evidence="1">
    <location>
        <begin position="23"/>
        <end position="214"/>
    </location>
</feature>
<keyword evidence="3" id="KW-1185">Reference proteome</keyword>
<evidence type="ECO:0000256" key="1">
    <source>
        <dbReference type="SAM" id="SignalP"/>
    </source>
</evidence>
<proteinExistence type="predicted"/>